<dbReference type="OrthoDB" id="2690793at2759"/>
<proteinExistence type="predicted"/>
<evidence type="ECO:0000313" key="8">
    <source>
        <dbReference type="Proteomes" id="UP000027265"/>
    </source>
</evidence>
<keyword evidence="1" id="KW-0479">Metal-binding</keyword>
<dbReference type="PROSITE" id="PS51999">
    <property type="entry name" value="ZF_GRF"/>
    <property type="match status" value="1"/>
</dbReference>
<dbReference type="InParanoid" id="A0A067PNJ2"/>
<keyword evidence="2 4" id="KW-0863">Zinc-finger</keyword>
<feature type="region of interest" description="Disordered" evidence="5">
    <location>
        <begin position="399"/>
        <end position="513"/>
    </location>
</feature>
<evidence type="ECO:0000256" key="1">
    <source>
        <dbReference type="ARBA" id="ARBA00022723"/>
    </source>
</evidence>
<dbReference type="GO" id="GO:0008270">
    <property type="term" value="F:zinc ion binding"/>
    <property type="evidence" value="ECO:0007669"/>
    <property type="project" value="UniProtKB-KW"/>
</dbReference>
<keyword evidence="8" id="KW-1185">Reference proteome</keyword>
<feature type="compositionally biased region" description="Low complexity" evidence="5">
    <location>
        <begin position="493"/>
        <end position="505"/>
    </location>
</feature>
<dbReference type="HOGENOM" id="CLU_029373_0_0_1"/>
<feature type="compositionally biased region" description="Low complexity" evidence="5">
    <location>
        <begin position="153"/>
        <end position="210"/>
    </location>
</feature>
<feature type="domain" description="GRF-type" evidence="6">
    <location>
        <begin position="13"/>
        <end position="64"/>
    </location>
</feature>
<evidence type="ECO:0000256" key="3">
    <source>
        <dbReference type="ARBA" id="ARBA00022833"/>
    </source>
</evidence>
<evidence type="ECO:0000256" key="4">
    <source>
        <dbReference type="PROSITE-ProRule" id="PRU01343"/>
    </source>
</evidence>
<name>A0A067PNJ2_9AGAM</name>
<sequence>MVVDFLFPPPYTCNECGTSLCPTKVQSNKGGNRGRFFISCRNLHTTSPEANNHSCKYFRWLTRRIAAVSTPLPPRHQVVFHTMAAPITDATNKCAVAECKKVRVNVKCTKHMCRPCCIQAGGCLFKDHLAGPTTVTPVPPPATLLATPSISVTPQLTSTTSPSVSSGSLASTSASASPTSSAGSSLPLVSLSHPTSSSTPSGSSIGDSSSQRASPNPLPHPRFSSHMTAVHTEQFLVEQQLREKQRIATADKKDAEKKVREQVTFHVWANEYEEANIQVLQAREDRTEIQYPFVTLSPTILMAVGLNLGDSRQLLVRNPVRWVKVDVGFIQKVSDDGHIFLKAVGVGSCVGFDALWRDSGNIRLHLRNHLPQERAHVRNALRTRKLVATSTVSANNAIFVSSDDDDDDGLSRKRKRQGTASSEVPSRRYREVGPSLRHPSIPPQSPGPSHHHPVSLTSIPPQSPPSFSGRILQSSSPPRDPPSPWSPFRERSPSVIISSPRSPMPSAGPSTKANLNRWVPKALERAVGDSWPRDFYVRDIVDGFDRIDKALEKKESTMEHKFVECFGVECKPSTYYGHRMRWKHSSSASQDVALMAGYTPDGLWSVFMASNPAPDAELRAAMRRGKGKEKAV</sequence>
<gene>
    <name evidence="7" type="ORF">JAAARDRAFT_208063</name>
</gene>
<feature type="region of interest" description="Disordered" evidence="5">
    <location>
        <begin position="153"/>
        <end position="224"/>
    </location>
</feature>
<dbReference type="AlphaFoldDB" id="A0A067PNJ2"/>
<dbReference type="InterPro" id="IPR010666">
    <property type="entry name" value="Znf_GRF"/>
</dbReference>
<evidence type="ECO:0000256" key="2">
    <source>
        <dbReference type="ARBA" id="ARBA00022771"/>
    </source>
</evidence>
<organism evidence="7 8">
    <name type="scientific">Jaapia argillacea MUCL 33604</name>
    <dbReference type="NCBI Taxonomy" id="933084"/>
    <lineage>
        <taxon>Eukaryota</taxon>
        <taxon>Fungi</taxon>
        <taxon>Dikarya</taxon>
        <taxon>Basidiomycota</taxon>
        <taxon>Agaricomycotina</taxon>
        <taxon>Agaricomycetes</taxon>
        <taxon>Agaricomycetidae</taxon>
        <taxon>Jaapiales</taxon>
        <taxon>Jaapiaceae</taxon>
        <taxon>Jaapia</taxon>
    </lineage>
</organism>
<reference evidence="8" key="1">
    <citation type="journal article" date="2014" name="Proc. Natl. Acad. Sci. U.S.A.">
        <title>Extensive sampling of basidiomycete genomes demonstrates inadequacy of the white-rot/brown-rot paradigm for wood decay fungi.</title>
        <authorList>
            <person name="Riley R."/>
            <person name="Salamov A.A."/>
            <person name="Brown D.W."/>
            <person name="Nagy L.G."/>
            <person name="Floudas D."/>
            <person name="Held B.W."/>
            <person name="Levasseur A."/>
            <person name="Lombard V."/>
            <person name="Morin E."/>
            <person name="Otillar R."/>
            <person name="Lindquist E.A."/>
            <person name="Sun H."/>
            <person name="LaButti K.M."/>
            <person name="Schmutz J."/>
            <person name="Jabbour D."/>
            <person name="Luo H."/>
            <person name="Baker S.E."/>
            <person name="Pisabarro A.G."/>
            <person name="Walton J.D."/>
            <person name="Blanchette R.A."/>
            <person name="Henrissat B."/>
            <person name="Martin F."/>
            <person name="Cullen D."/>
            <person name="Hibbett D.S."/>
            <person name="Grigoriev I.V."/>
        </authorList>
    </citation>
    <scope>NUCLEOTIDE SEQUENCE [LARGE SCALE GENOMIC DNA]</scope>
    <source>
        <strain evidence="8">MUCL 33604</strain>
    </source>
</reference>
<dbReference type="EMBL" id="KL197722">
    <property type="protein sequence ID" value="KDQ56364.1"/>
    <property type="molecule type" value="Genomic_DNA"/>
</dbReference>
<evidence type="ECO:0000259" key="6">
    <source>
        <dbReference type="PROSITE" id="PS51999"/>
    </source>
</evidence>
<protein>
    <recommendedName>
        <fullName evidence="6">GRF-type domain-containing protein</fullName>
    </recommendedName>
</protein>
<dbReference type="Proteomes" id="UP000027265">
    <property type="component" value="Unassembled WGS sequence"/>
</dbReference>
<accession>A0A067PNJ2</accession>
<keyword evidence="3" id="KW-0862">Zinc</keyword>
<evidence type="ECO:0000313" key="7">
    <source>
        <dbReference type="EMBL" id="KDQ56364.1"/>
    </source>
</evidence>
<evidence type="ECO:0000256" key="5">
    <source>
        <dbReference type="SAM" id="MobiDB-lite"/>
    </source>
</evidence>